<keyword evidence="2" id="KW-1185">Reference proteome</keyword>
<evidence type="ECO:0000313" key="2">
    <source>
        <dbReference type="Proteomes" id="UP000663193"/>
    </source>
</evidence>
<sequence>RGGEGMRSERVEGLLIGWWVRDTVCGYWGERLGEFIGRVMSKGKIGSGWTLLYRTCRSVSSRKTIGIFCELSSRARVGSYSTTVSAKHV</sequence>
<gene>
    <name evidence="1" type="ORF">JI435_309030</name>
</gene>
<dbReference type="VEuPathDB" id="FungiDB:JI435_309030"/>
<proteinExistence type="predicted"/>
<reference evidence="2" key="1">
    <citation type="journal article" date="2021" name="BMC Genomics">
        <title>Chromosome-level genome assembly and manually-curated proteome of model necrotroph Parastagonospora nodorum Sn15 reveals a genome-wide trove of candidate effector homologs, and redundancy of virulence-related functions within an accessory chromosome.</title>
        <authorList>
            <person name="Bertazzoni S."/>
            <person name="Jones D.A.B."/>
            <person name="Phan H.T."/>
            <person name="Tan K.-C."/>
            <person name="Hane J.K."/>
        </authorList>
    </citation>
    <scope>NUCLEOTIDE SEQUENCE [LARGE SCALE GENOMIC DNA]</scope>
    <source>
        <strain evidence="2">SN15 / ATCC MYA-4574 / FGSC 10173)</strain>
    </source>
</reference>
<name>A0A7U2FET5_PHANO</name>
<dbReference type="AlphaFoldDB" id="A0A7U2FET5"/>
<accession>A0A7U2FET5</accession>
<dbReference type="EMBL" id="CP069034">
    <property type="protein sequence ID" value="QRD01690.1"/>
    <property type="molecule type" value="Genomic_DNA"/>
</dbReference>
<dbReference type="Proteomes" id="UP000663193">
    <property type="component" value="Chromosome 12"/>
</dbReference>
<organism evidence="1 2">
    <name type="scientific">Phaeosphaeria nodorum (strain SN15 / ATCC MYA-4574 / FGSC 10173)</name>
    <name type="common">Glume blotch fungus</name>
    <name type="synonym">Parastagonospora nodorum</name>
    <dbReference type="NCBI Taxonomy" id="321614"/>
    <lineage>
        <taxon>Eukaryota</taxon>
        <taxon>Fungi</taxon>
        <taxon>Dikarya</taxon>
        <taxon>Ascomycota</taxon>
        <taxon>Pezizomycotina</taxon>
        <taxon>Dothideomycetes</taxon>
        <taxon>Pleosporomycetidae</taxon>
        <taxon>Pleosporales</taxon>
        <taxon>Pleosporineae</taxon>
        <taxon>Phaeosphaeriaceae</taxon>
        <taxon>Parastagonospora</taxon>
    </lineage>
</organism>
<evidence type="ECO:0000313" key="1">
    <source>
        <dbReference type="EMBL" id="QRD01690.1"/>
    </source>
</evidence>
<feature type="non-terminal residue" evidence="1">
    <location>
        <position position="1"/>
    </location>
</feature>
<protein>
    <submittedName>
        <fullName evidence="1">Uncharacterized protein</fullName>
    </submittedName>
</protein>